<dbReference type="EMBL" id="CP100355">
    <property type="protein sequence ID" value="UTF52776.1"/>
    <property type="molecule type" value="Genomic_DNA"/>
</dbReference>
<gene>
    <name evidence="2" type="ORF">NGM29_13415</name>
</gene>
<keyword evidence="3" id="KW-1185">Reference proteome</keyword>
<name>A0A9E7N8F1_9EURY</name>
<dbReference type="KEGG" id="sawl:NGM29_13415"/>
<dbReference type="AlphaFoldDB" id="A0A9E7N8F1"/>
<sequence>MHDRIPLDEMDRELTEETLTELCARRLTIEAIGNGRFRVEGCSEYENGETDPWTPLDASRIEQTP</sequence>
<dbReference type="GeneID" id="73291063"/>
<feature type="region of interest" description="Disordered" evidence="1">
    <location>
        <begin position="43"/>
        <end position="65"/>
    </location>
</feature>
<dbReference type="RefSeq" id="WP_254156826.1">
    <property type="nucleotide sequence ID" value="NZ_CP100355.1"/>
</dbReference>
<protein>
    <submittedName>
        <fullName evidence="2">Uncharacterized protein</fullName>
    </submittedName>
</protein>
<evidence type="ECO:0000313" key="2">
    <source>
        <dbReference type="EMBL" id="UTF52776.1"/>
    </source>
</evidence>
<dbReference type="Proteomes" id="UP001056855">
    <property type="component" value="Chromosome"/>
</dbReference>
<reference evidence="2" key="1">
    <citation type="submission" date="2022-06" db="EMBL/GenBank/DDBJ databases">
        <title>Diverse halophilic archaea isolated from saline environments.</title>
        <authorList>
            <person name="Cui H.-L."/>
        </authorList>
    </citation>
    <scope>NUCLEOTIDE SEQUENCE</scope>
    <source>
        <strain evidence="2">WLHS1</strain>
    </source>
</reference>
<evidence type="ECO:0000313" key="3">
    <source>
        <dbReference type="Proteomes" id="UP001056855"/>
    </source>
</evidence>
<proteinExistence type="predicted"/>
<organism evidence="2 3">
    <name type="scientific">Natronosalvus rutilus</name>
    <dbReference type="NCBI Taxonomy" id="2953753"/>
    <lineage>
        <taxon>Archaea</taxon>
        <taxon>Methanobacteriati</taxon>
        <taxon>Methanobacteriota</taxon>
        <taxon>Stenosarchaea group</taxon>
        <taxon>Halobacteria</taxon>
        <taxon>Halobacteriales</taxon>
        <taxon>Natrialbaceae</taxon>
        <taxon>Natronosalvus</taxon>
    </lineage>
</organism>
<evidence type="ECO:0000256" key="1">
    <source>
        <dbReference type="SAM" id="MobiDB-lite"/>
    </source>
</evidence>
<accession>A0A9E7N8F1</accession>